<evidence type="ECO:0000313" key="14">
    <source>
        <dbReference type="EMBL" id="CDW57215.1"/>
    </source>
</evidence>
<dbReference type="EMBL" id="HG806136">
    <property type="protein sequence ID" value="CDW57215.1"/>
    <property type="molecule type" value="Genomic_DNA"/>
</dbReference>
<comment type="catalytic activity">
    <reaction evidence="1">
        <text>a 4-O-methyl-thymidine in DNA + L-cysteinyl-[protein] = a thymidine in DNA + S-methyl-L-cysteinyl-[protein]</text>
        <dbReference type="Rhea" id="RHEA:53428"/>
        <dbReference type="Rhea" id="RHEA-COMP:10131"/>
        <dbReference type="Rhea" id="RHEA-COMP:10132"/>
        <dbReference type="Rhea" id="RHEA-COMP:13555"/>
        <dbReference type="Rhea" id="RHEA-COMP:13556"/>
        <dbReference type="ChEBI" id="CHEBI:29950"/>
        <dbReference type="ChEBI" id="CHEBI:82612"/>
        <dbReference type="ChEBI" id="CHEBI:137386"/>
        <dbReference type="ChEBI" id="CHEBI:137387"/>
        <dbReference type="EC" id="2.1.1.63"/>
    </reaction>
</comment>
<evidence type="ECO:0000259" key="13">
    <source>
        <dbReference type="Pfam" id="PF01035"/>
    </source>
</evidence>
<dbReference type="Pfam" id="PF01035">
    <property type="entry name" value="DNA_binding_1"/>
    <property type="match status" value="1"/>
</dbReference>
<keyword evidence="7" id="KW-0808">Transferase</keyword>
<comment type="function">
    <text evidence="2">Involved in the cellular defense against the biological effects of O6-methylguanine (O6-MeG) and O4-methylthymine (O4-MeT) in DNA. Repairs the methylated nucleobase in DNA by stoichiometrically transferring the methyl group to a cysteine residue in the enzyme. This is a suicide reaction: the enzyme is irreversibly inactivated.</text>
</comment>
<evidence type="ECO:0000256" key="9">
    <source>
        <dbReference type="ARBA" id="ARBA00023204"/>
    </source>
</evidence>
<evidence type="ECO:0000256" key="12">
    <source>
        <dbReference type="ARBA" id="ARBA00049348"/>
    </source>
</evidence>
<dbReference type="OrthoDB" id="1907495at2759"/>
<dbReference type="CDD" id="cd06445">
    <property type="entry name" value="ATase"/>
    <property type="match status" value="1"/>
</dbReference>
<dbReference type="InterPro" id="IPR036631">
    <property type="entry name" value="MGMT_N_sf"/>
</dbReference>
<evidence type="ECO:0000256" key="11">
    <source>
        <dbReference type="ARBA" id="ARBA00031621"/>
    </source>
</evidence>
<evidence type="ECO:0000256" key="5">
    <source>
        <dbReference type="ARBA" id="ARBA00015377"/>
    </source>
</evidence>
<dbReference type="FunFam" id="1.10.10.10:FF:000214">
    <property type="entry name" value="Methylated-DNA--protein-cysteine methyltransferase"/>
    <property type="match status" value="1"/>
</dbReference>
<dbReference type="NCBIfam" id="TIGR00589">
    <property type="entry name" value="ogt"/>
    <property type="match status" value="1"/>
</dbReference>
<evidence type="ECO:0000256" key="7">
    <source>
        <dbReference type="ARBA" id="ARBA00022679"/>
    </source>
</evidence>
<organism evidence="14 15">
    <name type="scientific">Trichuris trichiura</name>
    <name type="common">Whipworm</name>
    <name type="synonym">Trichocephalus trichiurus</name>
    <dbReference type="NCBI Taxonomy" id="36087"/>
    <lineage>
        <taxon>Eukaryota</taxon>
        <taxon>Metazoa</taxon>
        <taxon>Ecdysozoa</taxon>
        <taxon>Nematoda</taxon>
        <taxon>Enoplea</taxon>
        <taxon>Dorylaimia</taxon>
        <taxon>Trichinellida</taxon>
        <taxon>Trichuridae</taxon>
        <taxon>Trichuris</taxon>
    </lineage>
</organism>
<evidence type="ECO:0000256" key="3">
    <source>
        <dbReference type="ARBA" id="ARBA00008711"/>
    </source>
</evidence>
<comment type="similarity">
    <text evidence="3">Belongs to the MGMT family.</text>
</comment>
<reference evidence="14" key="1">
    <citation type="submission" date="2014-01" db="EMBL/GenBank/DDBJ databases">
        <authorList>
            <person name="Aslett M."/>
        </authorList>
    </citation>
    <scope>NUCLEOTIDE SEQUENCE</scope>
</reference>
<keyword evidence="8" id="KW-0227">DNA damage</keyword>
<dbReference type="PANTHER" id="PTHR46460">
    <property type="entry name" value="METHYLATED-DNA--PROTEIN-CYSTEINE METHYLTRANSFERASE"/>
    <property type="match status" value="1"/>
</dbReference>
<keyword evidence="6" id="KW-0489">Methyltransferase</keyword>
<protein>
    <recommendedName>
        <fullName evidence="5">Methylated-DNA--protein-cysteine methyltransferase</fullName>
        <ecNumber evidence="4">2.1.1.63</ecNumber>
    </recommendedName>
    <alternativeName>
        <fullName evidence="10">6-O-methylguanine-DNA methyltransferase</fullName>
    </alternativeName>
    <alternativeName>
        <fullName evidence="11">O-6-methylguanine-DNA-alkyltransferase</fullName>
    </alternativeName>
</protein>
<dbReference type="InterPro" id="IPR036388">
    <property type="entry name" value="WH-like_DNA-bd_sf"/>
</dbReference>
<dbReference type="InterPro" id="IPR001497">
    <property type="entry name" value="MethylDNA_cys_MeTrfase_AS"/>
</dbReference>
<dbReference type="AlphaFoldDB" id="A0A077ZF19"/>
<comment type="catalytic activity">
    <reaction evidence="12">
        <text>a 6-O-methyl-2'-deoxyguanosine in DNA + L-cysteinyl-[protein] = S-methyl-L-cysteinyl-[protein] + a 2'-deoxyguanosine in DNA</text>
        <dbReference type="Rhea" id="RHEA:24000"/>
        <dbReference type="Rhea" id="RHEA-COMP:10131"/>
        <dbReference type="Rhea" id="RHEA-COMP:10132"/>
        <dbReference type="Rhea" id="RHEA-COMP:11367"/>
        <dbReference type="Rhea" id="RHEA-COMP:11368"/>
        <dbReference type="ChEBI" id="CHEBI:29950"/>
        <dbReference type="ChEBI" id="CHEBI:82612"/>
        <dbReference type="ChEBI" id="CHEBI:85445"/>
        <dbReference type="ChEBI" id="CHEBI:85448"/>
        <dbReference type="EC" id="2.1.1.63"/>
    </reaction>
</comment>
<sequence length="192" mass="21354">MCIVHDEVRFDTPIGVMGLHLCKNGVHSLNFLFNSFDPDRCKEVAGEVHPQKKEEMLVADELTVLNWLRAYFEGRVDDLPKLFENMRFCCLASNGNGVSEFAVKVYNQLCAIPFGSTIHYSEVAAKIGQPKAARAVGGAVSVNPVTLIIPCHRVVPKTGSVGRYSHGKLDELKKTLLHFEARLLKKKVFIVT</sequence>
<dbReference type="Proteomes" id="UP000030665">
    <property type="component" value="Unassembled WGS sequence"/>
</dbReference>
<dbReference type="SUPFAM" id="SSF53155">
    <property type="entry name" value="Methylated DNA-protein cysteine methyltransferase domain"/>
    <property type="match status" value="1"/>
</dbReference>
<dbReference type="GO" id="GO:0006281">
    <property type="term" value="P:DNA repair"/>
    <property type="evidence" value="ECO:0007669"/>
    <property type="project" value="UniProtKB-KW"/>
</dbReference>
<keyword evidence="9" id="KW-0234">DNA repair</keyword>
<dbReference type="STRING" id="36087.A0A077ZF19"/>
<evidence type="ECO:0000313" key="15">
    <source>
        <dbReference type="Proteomes" id="UP000030665"/>
    </source>
</evidence>
<dbReference type="Gene3D" id="3.30.160.70">
    <property type="entry name" value="Methylated DNA-protein cysteine methyltransferase domain"/>
    <property type="match status" value="1"/>
</dbReference>
<dbReference type="InterPro" id="IPR014048">
    <property type="entry name" value="MethylDNA_cys_MeTrfase_DNA-bd"/>
</dbReference>
<evidence type="ECO:0000256" key="1">
    <source>
        <dbReference type="ARBA" id="ARBA00001286"/>
    </source>
</evidence>
<name>A0A077ZF19_TRITR</name>
<dbReference type="GO" id="GO:0032259">
    <property type="term" value="P:methylation"/>
    <property type="evidence" value="ECO:0007669"/>
    <property type="project" value="UniProtKB-KW"/>
</dbReference>
<accession>A0A077ZF19</accession>
<reference evidence="14" key="2">
    <citation type="submission" date="2014-03" db="EMBL/GenBank/DDBJ databases">
        <title>The whipworm genome and dual-species transcriptomics of an intimate host-pathogen interaction.</title>
        <authorList>
            <person name="Foth B.J."/>
            <person name="Tsai I.J."/>
            <person name="Reid A.J."/>
            <person name="Bancroft A.J."/>
            <person name="Nichol S."/>
            <person name="Tracey A."/>
            <person name="Holroyd N."/>
            <person name="Cotton J.A."/>
            <person name="Stanley E.J."/>
            <person name="Zarowiecki M."/>
            <person name="Liu J.Z."/>
            <person name="Huckvale T."/>
            <person name="Cooper P.J."/>
            <person name="Grencis R.K."/>
            <person name="Berriman M."/>
        </authorList>
    </citation>
    <scope>NUCLEOTIDE SEQUENCE [LARGE SCALE GENOMIC DNA]</scope>
</reference>
<evidence type="ECO:0000256" key="8">
    <source>
        <dbReference type="ARBA" id="ARBA00022763"/>
    </source>
</evidence>
<evidence type="ECO:0000256" key="4">
    <source>
        <dbReference type="ARBA" id="ARBA00011918"/>
    </source>
</evidence>
<evidence type="ECO:0000256" key="10">
    <source>
        <dbReference type="ARBA" id="ARBA00030795"/>
    </source>
</evidence>
<dbReference type="EC" id="2.1.1.63" evidence="4"/>
<feature type="domain" description="Methylated-DNA-[protein]-cysteine S-methyltransferase DNA binding" evidence="13">
    <location>
        <begin position="100"/>
        <end position="181"/>
    </location>
</feature>
<dbReference type="Gene3D" id="1.10.10.10">
    <property type="entry name" value="Winged helix-like DNA-binding domain superfamily/Winged helix DNA-binding domain"/>
    <property type="match status" value="1"/>
</dbReference>
<dbReference type="PANTHER" id="PTHR46460:SF1">
    <property type="entry name" value="METHYLATED-DNA--PROTEIN-CYSTEINE METHYLTRANSFERASE"/>
    <property type="match status" value="1"/>
</dbReference>
<dbReference type="GO" id="GO:0003908">
    <property type="term" value="F:methylated-DNA-[protein]-cysteine S-methyltransferase activity"/>
    <property type="evidence" value="ECO:0007669"/>
    <property type="project" value="UniProtKB-EC"/>
</dbReference>
<evidence type="ECO:0000256" key="6">
    <source>
        <dbReference type="ARBA" id="ARBA00022603"/>
    </source>
</evidence>
<dbReference type="SUPFAM" id="SSF46767">
    <property type="entry name" value="Methylated DNA-protein cysteine methyltransferase, C-terminal domain"/>
    <property type="match status" value="1"/>
</dbReference>
<dbReference type="PROSITE" id="PS00374">
    <property type="entry name" value="MGMT"/>
    <property type="match status" value="1"/>
</dbReference>
<dbReference type="InterPro" id="IPR036217">
    <property type="entry name" value="MethylDNA_cys_MeTrfase_DNAb"/>
</dbReference>
<gene>
    <name evidence="14" type="ORF">TTRE_0000550601</name>
</gene>
<keyword evidence="15" id="KW-1185">Reference proteome</keyword>
<proteinExistence type="inferred from homology"/>
<evidence type="ECO:0000256" key="2">
    <source>
        <dbReference type="ARBA" id="ARBA00003317"/>
    </source>
</evidence>